<reference evidence="2" key="1">
    <citation type="journal article" date="2014" name="Nat. Commun.">
        <title>Genome sequence of mungbean and insights into evolution within Vigna species.</title>
        <authorList>
            <person name="Kang Y.J."/>
            <person name="Kim S.K."/>
            <person name="Kim M.Y."/>
            <person name="Lestari P."/>
            <person name="Kim K.H."/>
            <person name="Ha B.K."/>
            <person name="Jun T.H."/>
            <person name="Hwang W.J."/>
            <person name="Lee T."/>
            <person name="Lee J."/>
            <person name="Shim S."/>
            <person name="Yoon M.Y."/>
            <person name="Jang Y.E."/>
            <person name="Han K.S."/>
            <person name="Taeprayoon P."/>
            <person name="Yoon N."/>
            <person name="Somta P."/>
            <person name="Tanya P."/>
            <person name="Kim K.S."/>
            <person name="Gwag J.G."/>
            <person name="Moon J.K."/>
            <person name="Lee Y.H."/>
            <person name="Park B.S."/>
            <person name="Bombarely A."/>
            <person name="Doyle J.J."/>
            <person name="Jackson S.A."/>
            <person name="Schafleitner R."/>
            <person name="Srinives P."/>
            <person name="Varshney R.K."/>
            <person name="Lee S.H."/>
        </authorList>
    </citation>
    <scope>NUCLEOTIDE SEQUENCE [LARGE SCALE GENOMIC DNA]</scope>
    <source>
        <strain evidence="2">cv. VC1973A</strain>
    </source>
</reference>
<keyword evidence="1" id="KW-0175">Coiled coil</keyword>
<protein>
    <submittedName>
        <fullName evidence="3">Uncharacterized protein LOC111242243</fullName>
    </submittedName>
</protein>
<dbReference type="Proteomes" id="UP000087766">
    <property type="component" value="Chromosome 8"/>
</dbReference>
<dbReference type="AlphaFoldDB" id="A0A3Q0FD54"/>
<dbReference type="GeneID" id="111242243"/>
<gene>
    <name evidence="3" type="primary">LOC111242243</name>
</gene>
<proteinExistence type="predicted"/>
<feature type="coiled-coil region" evidence="1">
    <location>
        <begin position="17"/>
        <end position="90"/>
    </location>
</feature>
<accession>A0A3Q0FD54</accession>
<sequence>MRVKEKNAVLEEGKQWKHLYEEAKRDKREALKRLKEAQVQVEKVGQQMKEMATSFEADMNRDRWKLAEAEKDHQTMMQQMESYIEEQEEEWRSMEFEERHQTLVRRMEDHIAEQEQAVKHRKESFSQLAALANGAIEDIPKMVLDAEASTHFCSPPAEIELFINHCNKKFYLCWWATKMSARFGVQHYLRNILYRSIC</sequence>
<reference evidence="3" key="2">
    <citation type="submission" date="2025-08" db="UniProtKB">
        <authorList>
            <consortium name="RefSeq"/>
        </authorList>
    </citation>
    <scope>IDENTIFICATION</scope>
    <source>
        <tissue evidence="3">Leaf</tissue>
    </source>
</reference>
<evidence type="ECO:0000313" key="2">
    <source>
        <dbReference type="Proteomes" id="UP000087766"/>
    </source>
</evidence>
<evidence type="ECO:0000313" key="3">
    <source>
        <dbReference type="RefSeq" id="XP_022640287.1"/>
    </source>
</evidence>
<dbReference type="RefSeq" id="XP_022640287.1">
    <property type="nucleotide sequence ID" value="XM_022784566.1"/>
</dbReference>
<keyword evidence="2" id="KW-1185">Reference proteome</keyword>
<name>A0A3Q0FD54_VIGRR</name>
<organism evidence="2 3">
    <name type="scientific">Vigna radiata var. radiata</name>
    <name type="common">Mung bean</name>
    <name type="synonym">Phaseolus aureus</name>
    <dbReference type="NCBI Taxonomy" id="3916"/>
    <lineage>
        <taxon>Eukaryota</taxon>
        <taxon>Viridiplantae</taxon>
        <taxon>Streptophyta</taxon>
        <taxon>Embryophyta</taxon>
        <taxon>Tracheophyta</taxon>
        <taxon>Spermatophyta</taxon>
        <taxon>Magnoliopsida</taxon>
        <taxon>eudicotyledons</taxon>
        <taxon>Gunneridae</taxon>
        <taxon>Pentapetalae</taxon>
        <taxon>rosids</taxon>
        <taxon>fabids</taxon>
        <taxon>Fabales</taxon>
        <taxon>Fabaceae</taxon>
        <taxon>Papilionoideae</taxon>
        <taxon>50 kb inversion clade</taxon>
        <taxon>NPAAA clade</taxon>
        <taxon>indigoferoid/millettioid clade</taxon>
        <taxon>Phaseoleae</taxon>
        <taxon>Vigna</taxon>
    </lineage>
</organism>
<dbReference type="KEGG" id="vra:111242243"/>
<evidence type="ECO:0000256" key="1">
    <source>
        <dbReference type="SAM" id="Coils"/>
    </source>
</evidence>